<sequence length="168" mass="18854">MINKLSATLISTLLCANLSGCNTVTEPVNVDSRYETYIQVGQAFKHTHFNNIQGTPITLNPNKNKLVILFATWCSDSQRTLKELQASPLLHDSSVQIIAIGREENSTTLSKFNIDYQLPFDLVADPDRAIYKQYANKGVPRLILLDKHNNVVKTLIGEQANILDQVIW</sequence>
<gene>
    <name evidence="2" type="ORF">PAUR_a3736</name>
</gene>
<dbReference type="RefSeq" id="WP_192506196.1">
    <property type="nucleotide sequence ID" value="NZ_AQGV01000010.1"/>
</dbReference>
<organism evidence="2 3">
    <name type="scientific">Pseudoalteromonas aurantia 208</name>
    <dbReference type="NCBI Taxonomy" id="1314867"/>
    <lineage>
        <taxon>Bacteria</taxon>
        <taxon>Pseudomonadati</taxon>
        <taxon>Pseudomonadota</taxon>
        <taxon>Gammaproteobacteria</taxon>
        <taxon>Alteromonadales</taxon>
        <taxon>Pseudoalteromonadaceae</taxon>
        <taxon>Pseudoalteromonas</taxon>
    </lineage>
</organism>
<comment type="caution">
    <text evidence="2">The sequence shown here is derived from an EMBL/GenBank/DDBJ whole genome shotgun (WGS) entry which is preliminary data.</text>
</comment>
<dbReference type="EMBL" id="AQGV01000010">
    <property type="protein sequence ID" value="MBE0366683.1"/>
    <property type="molecule type" value="Genomic_DNA"/>
</dbReference>
<feature type="domain" description="Alkyl hydroperoxide reductase subunit C/ Thiol specific antioxidant" evidence="1">
    <location>
        <begin position="40"/>
        <end position="152"/>
    </location>
</feature>
<dbReference type="PANTHER" id="PTHR42852">
    <property type="entry name" value="THIOL:DISULFIDE INTERCHANGE PROTEIN DSBE"/>
    <property type="match status" value="1"/>
</dbReference>
<protein>
    <recommendedName>
        <fullName evidence="1">Alkyl hydroperoxide reductase subunit C/ Thiol specific antioxidant domain-containing protein</fullName>
    </recommendedName>
</protein>
<proteinExistence type="predicted"/>
<reference evidence="2 3" key="1">
    <citation type="submission" date="2015-03" db="EMBL/GenBank/DDBJ databases">
        <title>Genome sequence of Pseudoalteromonas aurantia.</title>
        <authorList>
            <person name="Xie B.-B."/>
            <person name="Rong J.-C."/>
            <person name="Qin Q.-L."/>
            <person name="Zhang Y.-Z."/>
        </authorList>
    </citation>
    <scope>NUCLEOTIDE SEQUENCE [LARGE SCALE GENOMIC DNA]</scope>
    <source>
        <strain evidence="2 3">208</strain>
    </source>
</reference>
<keyword evidence="3" id="KW-1185">Reference proteome</keyword>
<evidence type="ECO:0000313" key="2">
    <source>
        <dbReference type="EMBL" id="MBE0366683.1"/>
    </source>
</evidence>
<name>A0ABR9E6R4_9GAMM</name>
<dbReference type="Gene3D" id="3.40.30.10">
    <property type="entry name" value="Glutaredoxin"/>
    <property type="match status" value="1"/>
</dbReference>
<dbReference type="InterPro" id="IPR050553">
    <property type="entry name" value="Thioredoxin_ResA/DsbE_sf"/>
</dbReference>
<dbReference type="Proteomes" id="UP000615755">
    <property type="component" value="Unassembled WGS sequence"/>
</dbReference>
<evidence type="ECO:0000259" key="1">
    <source>
        <dbReference type="Pfam" id="PF00578"/>
    </source>
</evidence>
<dbReference type="PANTHER" id="PTHR42852:SF13">
    <property type="entry name" value="PROTEIN DIPZ"/>
    <property type="match status" value="1"/>
</dbReference>
<dbReference type="InterPro" id="IPR036249">
    <property type="entry name" value="Thioredoxin-like_sf"/>
</dbReference>
<dbReference type="SUPFAM" id="SSF52833">
    <property type="entry name" value="Thioredoxin-like"/>
    <property type="match status" value="1"/>
</dbReference>
<dbReference type="Pfam" id="PF00578">
    <property type="entry name" value="AhpC-TSA"/>
    <property type="match status" value="1"/>
</dbReference>
<dbReference type="CDD" id="cd02966">
    <property type="entry name" value="TlpA_like_family"/>
    <property type="match status" value="1"/>
</dbReference>
<accession>A0ABR9E6R4</accession>
<dbReference type="InterPro" id="IPR000866">
    <property type="entry name" value="AhpC/TSA"/>
</dbReference>
<evidence type="ECO:0000313" key="3">
    <source>
        <dbReference type="Proteomes" id="UP000615755"/>
    </source>
</evidence>